<dbReference type="Pfam" id="PF13843">
    <property type="entry name" value="DDE_Tnp_1_7"/>
    <property type="match status" value="1"/>
</dbReference>
<dbReference type="EnsemblMetazoa" id="ACUA019203-RA">
    <property type="protein sequence ID" value="ACUA019203-PA"/>
    <property type="gene ID" value="ACUA019203"/>
</dbReference>
<dbReference type="EMBL" id="AXCM01001115">
    <property type="status" value="NOT_ANNOTATED_CDS"/>
    <property type="molecule type" value="Genomic_DNA"/>
</dbReference>
<protein>
    <recommendedName>
        <fullName evidence="1">PiggyBac transposable element-derived protein domain-containing protein</fullName>
    </recommendedName>
</protein>
<reference evidence="3" key="1">
    <citation type="submission" date="2013-09" db="EMBL/GenBank/DDBJ databases">
        <title>The Genome Sequence of Anopheles culicifacies species A.</title>
        <authorList>
            <consortium name="The Broad Institute Genomics Platform"/>
            <person name="Neafsey D.E."/>
            <person name="Besansky N."/>
            <person name="Howell P."/>
            <person name="Walton C."/>
            <person name="Young S.K."/>
            <person name="Zeng Q."/>
            <person name="Gargeya S."/>
            <person name="Fitzgerald M."/>
            <person name="Haas B."/>
            <person name="Abouelleil A."/>
            <person name="Allen A.W."/>
            <person name="Alvarado L."/>
            <person name="Arachchi H.M."/>
            <person name="Berlin A.M."/>
            <person name="Chapman S.B."/>
            <person name="Gainer-Dewar J."/>
            <person name="Goldberg J."/>
            <person name="Griggs A."/>
            <person name="Gujja S."/>
            <person name="Hansen M."/>
            <person name="Howarth C."/>
            <person name="Imamovic A."/>
            <person name="Ireland A."/>
            <person name="Larimer J."/>
            <person name="McCowan C."/>
            <person name="Murphy C."/>
            <person name="Pearson M."/>
            <person name="Poon T.W."/>
            <person name="Priest M."/>
            <person name="Roberts A."/>
            <person name="Saif S."/>
            <person name="Shea T."/>
            <person name="Sisk P."/>
            <person name="Sykes S."/>
            <person name="Wortman J."/>
            <person name="Nusbaum C."/>
            <person name="Birren B."/>
        </authorList>
    </citation>
    <scope>NUCLEOTIDE SEQUENCE [LARGE SCALE GENOMIC DNA]</scope>
    <source>
        <strain evidence="3">A-37</strain>
    </source>
</reference>
<feature type="domain" description="PiggyBac transposable element-derived protein" evidence="1">
    <location>
        <begin position="109"/>
        <end position="468"/>
    </location>
</feature>
<accession>A0A182MIP2</accession>
<evidence type="ECO:0000313" key="2">
    <source>
        <dbReference type="EnsemblMetazoa" id="ACUA019203-PA"/>
    </source>
</evidence>
<name>A0A182MIP2_9DIPT</name>
<dbReference type="InterPro" id="IPR029526">
    <property type="entry name" value="PGBD"/>
</dbReference>
<evidence type="ECO:0000313" key="3">
    <source>
        <dbReference type="Proteomes" id="UP000075883"/>
    </source>
</evidence>
<keyword evidence="3" id="KW-1185">Reference proteome</keyword>
<reference evidence="2" key="2">
    <citation type="submission" date="2020-05" db="UniProtKB">
        <authorList>
            <consortium name="EnsemblMetazoa"/>
        </authorList>
    </citation>
    <scope>IDENTIFICATION</scope>
    <source>
        <strain evidence="2">A-37</strain>
    </source>
</reference>
<dbReference type="PANTHER" id="PTHR46599:SF3">
    <property type="entry name" value="PIGGYBAC TRANSPOSABLE ELEMENT-DERIVED PROTEIN 4"/>
    <property type="match status" value="1"/>
</dbReference>
<dbReference type="STRING" id="139723.A0A182MIP2"/>
<evidence type="ECO:0000259" key="1">
    <source>
        <dbReference type="Pfam" id="PF13843"/>
    </source>
</evidence>
<dbReference type="Proteomes" id="UP000075883">
    <property type="component" value="Unassembled WGS sequence"/>
</dbReference>
<organism evidence="2 3">
    <name type="scientific">Anopheles culicifacies</name>
    <dbReference type="NCBI Taxonomy" id="139723"/>
    <lineage>
        <taxon>Eukaryota</taxon>
        <taxon>Metazoa</taxon>
        <taxon>Ecdysozoa</taxon>
        <taxon>Arthropoda</taxon>
        <taxon>Hexapoda</taxon>
        <taxon>Insecta</taxon>
        <taxon>Pterygota</taxon>
        <taxon>Neoptera</taxon>
        <taxon>Endopterygota</taxon>
        <taxon>Diptera</taxon>
        <taxon>Nematocera</taxon>
        <taxon>Culicoidea</taxon>
        <taxon>Culicidae</taxon>
        <taxon>Anophelinae</taxon>
        <taxon>Anopheles</taxon>
        <taxon>culicifacies species complex</taxon>
    </lineage>
</organism>
<proteinExistence type="predicted"/>
<sequence>MSHELNVRWMPEDGEDIHVKEEDVIYEDIEYIEEYSLDEPNTSDGAISTNEETNTYVTKIETIDSAVDMLQSSVWSMQPPERTGTVGRKLAHPRSVPIGLAKSAKGYAECLSLFLDADVIAMITEYTNEQIKAEQPNYTRERDANLTDETEIRALLGILFIAGTVRDGRENIEYLFDNKTGTGLEAVYLTMSSLRYHFLIRNVRFDDPAAALDESEGDKLAPIRAVYERIVSNCQKYVRPGRFLMLGEQTVQFKGKCDFRQFLANVPSRAGFKFHLLADCETSYVSNLEMCVPENQNPYNLSYAPMDIAMRLTEPIQGKQKTIVFGPTFTSPELIKKLYESRTMVIGEVKKSYPDIPKAFISNKGRPEHSTLAAYHDAVTLVSYVTKRKDLMLLMSSFTDADPTKNEESDEIEKQTQRIQLVELYNRTKSTIHNIQQMCTMYDVVRSTRRWPMIVFFNLMNLCAINAWCIYQMNHPEESKISRRDFLVNMSLELLRPQARRRLDNKTIARALKQRIATFLGISREEYETVPVFDNRPDSRGRCYLCSRARNKSTRMSCHSCGKFTCNAHCAHLCRTCYMEDGTEEQ</sequence>
<dbReference type="VEuPathDB" id="VectorBase:ACUA019203"/>
<dbReference type="PANTHER" id="PTHR46599">
    <property type="entry name" value="PIGGYBAC TRANSPOSABLE ELEMENT-DERIVED PROTEIN 4"/>
    <property type="match status" value="1"/>
</dbReference>
<dbReference type="AlphaFoldDB" id="A0A182MIP2"/>